<evidence type="ECO:0000256" key="2">
    <source>
        <dbReference type="ARBA" id="ARBA00023043"/>
    </source>
</evidence>
<dbReference type="Pfam" id="PF12796">
    <property type="entry name" value="Ank_2"/>
    <property type="match status" value="2"/>
</dbReference>
<keyword evidence="2 3" id="KW-0040">ANK repeat</keyword>
<comment type="caution">
    <text evidence="4">The sequence shown here is derived from an EMBL/GenBank/DDBJ whole genome shotgun (WGS) entry which is preliminary data.</text>
</comment>
<reference evidence="4" key="1">
    <citation type="journal article" date="2024" name="Gigascience">
        <title>Chromosome-level genome of the poultry shaft louse Menopon gallinae provides insight into the host-switching and adaptive evolution of parasitic lice.</title>
        <authorList>
            <person name="Xu Y."/>
            <person name="Ma L."/>
            <person name="Liu S."/>
            <person name="Liang Y."/>
            <person name="Liu Q."/>
            <person name="He Z."/>
            <person name="Tian L."/>
            <person name="Duan Y."/>
            <person name="Cai W."/>
            <person name="Li H."/>
            <person name="Song F."/>
        </authorList>
    </citation>
    <scope>NUCLEOTIDE SEQUENCE</scope>
    <source>
        <strain evidence="4">Cailab_2023a</strain>
    </source>
</reference>
<feature type="repeat" description="ANK" evidence="3">
    <location>
        <begin position="70"/>
        <end position="102"/>
    </location>
</feature>
<feature type="repeat" description="ANK" evidence="3">
    <location>
        <begin position="172"/>
        <end position="204"/>
    </location>
</feature>
<dbReference type="PROSITE" id="PS50088">
    <property type="entry name" value="ANK_REPEAT"/>
    <property type="match status" value="5"/>
</dbReference>
<dbReference type="AlphaFoldDB" id="A0AAW2I3S1"/>
<accession>A0AAW2I3S1</accession>
<feature type="repeat" description="ANK" evidence="3">
    <location>
        <begin position="103"/>
        <end position="135"/>
    </location>
</feature>
<evidence type="ECO:0000256" key="1">
    <source>
        <dbReference type="ARBA" id="ARBA00022737"/>
    </source>
</evidence>
<dbReference type="PANTHER" id="PTHR24171">
    <property type="entry name" value="ANKYRIN REPEAT DOMAIN-CONTAINING PROTEIN 39-RELATED"/>
    <property type="match status" value="1"/>
</dbReference>
<dbReference type="Gene3D" id="1.25.40.20">
    <property type="entry name" value="Ankyrin repeat-containing domain"/>
    <property type="match status" value="1"/>
</dbReference>
<proteinExistence type="predicted"/>
<name>A0AAW2I3S1_9NEOP</name>
<protein>
    <recommendedName>
        <fullName evidence="5">26S proteasome non-ATPase regulatory subunit 10</fullName>
    </recommendedName>
</protein>
<dbReference type="SMART" id="SM00248">
    <property type="entry name" value="ANK"/>
    <property type="match status" value="5"/>
</dbReference>
<organism evidence="4">
    <name type="scientific">Menopon gallinae</name>
    <name type="common">poultry shaft louse</name>
    <dbReference type="NCBI Taxonomy" id="328185"/>
    <lineage>
        <taxon>Eukaryota</taxon>
        <taxon>Metazoa</taxon>
        <taxon>Ecdysozoa</taxon>
        <taxon>Arthropoda</taxon>
        <taxon>Hexapoda</taxon>
        <taxon>Insecta</taxon>
        <taxon>Pterygota</taxon>
        <taxon>Neoptera</taxon>
        <taxon>Paraneoptera</taxon>
        <taxon>Psocodea</taxon>
        <taxon>Troctomorpha</taxon>
        <taxon>Phthiraptera</taxon>
        <taxon>Amblycera</taxon>
        <taxon>Menoponidae</taxon>
        <taxon>Menopon</taxon>
    </lineage>
</organism>
<feature type="repeat" description="ANK" evidence="3">
    <location>
        <begin position="37"/>
        <end position="69"/>
    </location>
</feature>
<dbReference type="PROSITE" id="PS50297">
    <property type="entry name" value="ANK_REP_REGION"/>
    <property type="match status" value="4"/>
</dbReference>
<dbReference type="SUPFAM" id="SSF48403">
    <property type="entry name" value="Ankyrin repeat"/>
    <property type="match status" value="1"/>
</dbReference>
<evidence type="ECO:0000256" key="3">
    <source>
        <dbReference type="PROSITE-ProRule" id="PRU00023"/>
    </source>
</evidence>
<keyword evidence="1" id="KW-0677">Repeat</keyword>
<dbReference type="PANTHER" id="PTHR24171:SF11">
    <property type="entry name" value="26S PROTEASOME NON-ATPASE REGULATORY SUBUNIT 10"/>
    <property type="match status" value="1"/>
</dbReference>
<sequence>MINFQESIYDLAYKGAIDEVKAKVSENPDLVTSKDGNERMLIHWASLSGCDQLVKFLLEQGSPVDPPDDIAMTPLILAASANRSQVVKLLIDNGANVNAQNNEGHSALQYSASKGWTQVLEMLILHGADINIMDKRKATPLHRAASRGDLPVVTLLVKHGGKGLMINAVDVYGNTPLHLACEENNVPVVELLVEIGANIELKNKEEKTPLELARPELVKCINRVLGKEN</sequence>
<dbReference type="InterPro" id="IPR036770">
    <property type="entry name" value="Ankyrin_rpt-contain_sf"/>
</dbReference>
<evidence type="ECO:0008006" key="5">
    <source>
        <dbReference type="Google" id="ProtNLM"/>
    </source>
</evidence>
<dbReference type="EMBL" id="JARGDH010000002">
    <property type="protein sequence ID" value="KAL0276307.1"/>
    <property type="molecule type" value="Genomic_DNA"/>
</dbReference>
<evidence type="ECO:0000313" key="4">
    <source>
        <dbReference type="EMBL" id="KAL0276307.1"/>
    </source>
</evidence>
<feature type="repeat" description="ANK" evidence="3">
    <location>
        <begin position="136"/>
        <end position="160"/>
    </location>
</feature>
<dbReference type="InterPro" id="IPR002110">
    <property type="entry name" value="Ankyrin_rpt"/>
</dbReference>
<gene>
    <name evidence="4" type="ORF">PYX00_003902</name>
</gene>
<dbReference type="PRINTS" id="PR01415">
    <property type="entry name" value="ANKYRIN"/>
</dbReference>